<evidence type="ECO:0000313" key="2">
    <source>
        <dbReference type="Proteomes" id="UP000790709"/>
    </source>
</evidence>
<evidence type="ECO:0000313" key="1">
    <source>
        <dbReference type="EMBL" id="KAH7930265.1"/>
    </source>
</evidence>
<gene>
    <name evidence="1" type="ORF">BV22DRAFT_1079174</name>
</gene>
<organism evidence="1 2">
    <name type="scientific">Leucogyrophana mollusca</name>
    <dbReference type="NCBI Taxonomy" id="85980"/>
    <lineage>
        <taxon>Eukaryota</taxon>
        <taxon>Fungi</taxon>
        <taxon>Dikarya</taxon>
        <taxon>Basidiomycota</taxon>
        <taxon>Agaricomycotina</taxon>
        <taxon>Agaricomycetes</taxon>
        <taxon>Agaricomycetidae</taxon>
        <taxon>Boletales</taxon>
        <taxon>Boletales incertae sedis</taxon>
        <taxon>Leucogyrophana</taxon>
    </lineage>
</organism>
<protein>
    <submittedName>
        <fullName evidence="1">Clathrin adaptor, mu subunit</fullName>
    </submittedName>
</protein>
<sequence>MAIDGLIILDGSGRPIIQSGYTAYPPAYPLLHIDTLNNALAQVSRESDVDPVLYVGPGIGESLAGSACCHIEVGGGLRMIASISGDEDPLVAFAFLQAFLEILQDYFGAVSTATLRDNFDVVYQLLEETLDSSGHPLTTSPNALRDIVLPPSLLSKLLASVSPSAPTSSSGRNTGGSFGGNGTGAAFASPIPWRKAGVRHNHNEILFDVVEEMRGIVGRNGVTLVSNVWGKIESNAKLSGTPDLLLTFTNPNVLTDCAFHPCVRLQRWTRDKALSFVPPDGRFVLAEYQHTSPSAVVSHLPVPLALKTNIDIGEFGGTVHLTLSSRLSTKELDNVEVELYLGDDASGAQCTTSSAGTGVGSVGGAEGSWSFDSRKKALRWEIPSMRTSGSWVLRGSWTSKSKTPRPAHAVHIRFDIPAYNFSSLKVDQLRLSGENYKMYKGVRGRSLGSIEWRW</sequence>
<reference evidence="1" key="1">
    <citation type="journal article" date="2021" name="New Phytol.">
        <title>Evolutionary innovations through gain and loss of genes in the ectomycorrhizal Boletales.</title>
        <authorList>
            <person name="Wu G."/>
            <person name="Miyauchi S."/>
            <person name="Morin E."/>
            <person name="Kuo A."/>
            <person name="Drula E."/>
            <person name="Varga T."/>
            <person name="Kohler A."/>
            <person name="Feng B."/>
            <person name="Cao Y."/>
            <person name="Lipzen A."/>
            <person name="Daum C."/>
            <person name="Hundley H."/>
            <person name="Pangilinan J."/>
            <person name="Johnson J."/>
            <person name="Barry K."/>
            <person name="LaButti K."/>
            <person name="Ng V."/>
            <person name="Ahrendt S."/>
            <person name="Min B."/>
            <person name="Choi I.G."/>
            <person name="Park H."/>
            <person name="Plett J.M."/>
            <person name="Magnuson J."/>
            <person name="Spatafora J.W."/>
            <person name="Nagy L.G."/>
            <person name="Henrissat B."/>
            <person name="Grigoriev I.V."/>
            <person name="Yang Z.L."/>
            <person name="Xu J."/>
            <person name="Martin F.M."/>
        </authorList>
    </citation>
    <scope>NUCLEOTIDE SEQUENCE</scope>
    <source>
        <strain evidence="1">KUC20120723A-06</strain>
    </source>
</reference>
<accession>A0ACB8BWB3</accession>
<name>A0ACB8BWB3_9AGAM</name>
<proteinExistence type="predicted"/>
<dbReference type="EMBL" id="MU266333">
    <property type="protein sequence ID" value="KAH7930265.1"/>
    <property type="molecule type" value="Genomic_DNA"/>
</dbReference>
<dbReference type="Proteomes" id="UP000790709">
    <property type="component" value="Unassembled WGS sequence"/>
</dbReference>
<keyword evidence="2" id="KW-1185">Reference proteome</keyword>
<comment type="caution">
    <text evidence="1">The sequence shown here is derived from an EMBL/GenBank/DDBJ whole genome shotgun (WGS) entry which is preliminary data.</text>
</comment>